<dbReference type="EMBL" id="CP021661">
    <property type="protein sequence ID" value="AWK15621.1"/>
    <property type="molecule type" value="Genomic_DNA"/>
</dbReference>
<dbReference type="Pfam" id="PF10671">
    <property type="entry name" value="TcpQ"/>
    <property type="match status" value="1"/>
</dbReference>
<dbReference type="PROSITE" id="PS51257">
    <property type="entry name" value="PROKAR_LIPOPROTEIN"/>
    <property type="match status" value="1"/>
</dbReference>
<evidence type="ECO:0000259" key="1">
    <source>
        <dbReference type="Pfam" id="PF10671"/>
    </source>
</evidence>
<dbReference type="AlphaFoldDB" id="A0A2U8I8Y6"/>
<dbReference type="InterPro" id="IPR018927">
    <property type="entry name" value="Pilus_synth_Q_C"/>
</dbReference>
<evidence type="ECO:0000313" key="2">
    <source>
        <dbReference type="EMBL" id="AWK15621.1"/>
    </source>
</evidence>
<dbReference type="Gene3D" id="3.55.50.70">
    <property type="match status" value="1"/>
</dbReference>
<name>A0A2U8I8Y6_9GAMM</name>
<geneLocation type="plasmid" evidence="2 3">
    <name>p5D_Fsymbiotica-2</name>
</geneLocation>
<dbReference type="OrthoDB" id="8527469at2"/>
<proteinExistence type="predicted"/>
<organism evidence="2 3">
    <name type="scientific">Candidatus Fukatsuia symbiotica</name>
    <dbReference type="NCBI Taxonomy" id="1878942"/>
    <lineage>
        <taxon>Bacteria</taxon>
        <taxon>Pseudomonadati</taxon>
        <taxon>Pseudomonadota</taxon>
        <taxon>Gammaproteobacteria</taxon>
        <taxon>Enterobacterales</taxon>
        <taxon>Yersiniaceae</taxon>
        <taxon>Candidatus Fukatsuia</taxon>
    </lineage>
</organism>
<dbReference type="Proteomes" id="UP000261875">
    <property type="component" value="Plasmid p5D_Fsymbiotica-2"/>
</dbReference>
<feature type="domain" description="Toxin co-regulated pilus biosynthesis protein Q C-terminal" evidence="1">
    <location>
        <begin position="142"/>
        <end position="224"/>
    </location>
</feature>
<dbReference type="RefSeq" id="WP_119797926.1">
    <property type="nucleotide sequence ID" value="NZ_CP021661.1"/>
</dbReference>
<accession>A0A2U8I8Y6</accession>
<keyword evidence="3" id="KW-1185">Reference proteome</keyword>
<evidence type="ECO:0000313" key="3">
    <source>
        <dbReference type="Proteomes" id="UP000261875"/>
    </source>
</evidence>
<protein>
    <recommendedName>
        <fullName evidence="1">Toxin co-regulated pilus biosynthesis protein Q C-terminal domain-containing protein</fullName>
    </recommendedName>
</protein>
<reference evidence="2 3" key="1">
    <citation type="submission" date="2017-05" db="EMBL/GenBank/DDBJ databases">
        <title>Genome sequence of Candidatus Fukatsuia symbiotica and Candidatus Hamiltonella defensa from Acyrthosiphon pisum strain 5D.</title>
        <authorList>
            <person name="Patel V.A."/>
            <person name="Chevignon G."/>
            <person name="Russell J.A."/>
            <person name="Oliver K.M."/>
        </authorList>
    </citation>
    <scope>NUCLEOTIDE SEQUENCE [LARGE SCALE GENOMIC DNA]</scope>
    <source>
        <strain evidence="2 3">5D</strain>
        <plasmid evidence="2 3">p5D_Fsymbiotica-2</plasmid>
    </source>
</reference>
<keyword evidence="2" id="KW-0614">Plasmid</keyword>
<dbReference type="KEGG" id="fsm:CCS41_14485"/>
<sequence length="234" mass="25788">MRIEPVIGMSLLACLLSACSSPPTLPEPKGVFIPANPEMPSYLSATNKSKILQTNKTNSKIRSVGVDTGKTVTDKISQPVVKPASNSISRPQKTEMLKSVVKPVTLPPPSPVSVGKNPFSATGAPIKAGIIPIVKPVPPPRIWRVKPGRTLKHVFMKWADDEKCHATKRWSVRWNTQTDYLIDSPLTFTGSFEAMTQKLFSLYRHANTPLYVDGYKAQCLIIINDPDKDQKKGR</sequence>
<gene>
    <name evidence="2" type="ORF">CCS41_14485</name>
</gene>